<evidence type="ECO:0000256" key="2">
    <source>
        <dbReference type="ARBA" id="ARBA00023002"/>
    </source>
</evidence>
<dbReference type="EMBL" id="CP003364">
    <property type="protein sequence ID" value="AGA24613.1"/>
    <property type="molecule type" value="Genomic_DNA"/>
</dbReference>
<dbReference type="Gene3D" id="3.40.50.720">
    <property type="entry name" value="NAD(P)-binding Rossmann-like Domain"/>
    <property type="match status" value="1"/>
</dbReference>
<dbReference type="InterPro" id="IPR002347">
    <property type="entry name" value="SDR_fam"/>
</dbReference>
<dbReference type="OrthoDB" id="9806974at2"/>
<dbReference type="STRING" id="886293.Sinac_0156"/>
<dbReference type="InterPro" id="IPR036291">
    <property type="entry name" value="NAD(P)-bd_dom_sf"/>
</dbReference>
<name>L0D701_SINAD</name>
<organism evidence="3 4">
    <name type="scientific">Singulisphaera acidiphila (strain ATCC BAA-1392 / DSM 18658 / VKM B-2454 / MOB10)</name>
    <dbReference type="NCBI Taxonomy" id="886293"/>
    <lineage>
        <taxon>Bacteria</taxon>
        <taxon>Pseudomonadati</taxon>
        <taxon>Planctomycetota</taxon>
        <taxon>Planctomycetia</taxon>
        <taxon>Isosphaerales</taxon>
        <taxon>Isosphaeraceae</taxon>
        <taxon>Singulisphaera</taxon>
    </lineage>
</organism>
<dbReference type="InterPro" id="IPR051122">
    <property type="entry name" value="SDR_DHRS6-like"/>
</dbReference>
<dbReference type="KEGG" id="saci:Sinac_0156"/>
<dbReference type="NCBIfam" id="NF005754">
    <property type="entry name" value="PRK07578.1"/>
    <property type="match status" value="1"/>
</dbReference>
<dbReference type="eggNOG" id="COG1028">
    <property type="taxonomic scope" value="Bacteria"/>
</dbReference>
<reference evidence="3 4" key="1">
    <citation type="submission" date="2012-02" db="EMBL/GenBank/DDBJ databases">
        <title>Complete sequence of chromosome of Singulisphaera acidiphila DSM 18658.</title>
        <authorList>
            <consortium name="US DOE Joint Genome Institute (JGI-PGF)"/>
            <person name="Lucas S."/>
            <person name="Copeland A."/>
            <person name="Lapidus A."/>
            <person name="Glavina del Rio T."/>
            <person name="Dalin E."/>
            <person name="Tice H."/>
            <person name="Bruce D."/>
            <person name="Goodwin L."/>
            <person name="Pitluck S."/>
            <person name="Peters L."/>
            <person name="Ovchinnikova G."/>
            <person name="Chertkov O."/>
            <person name="Kyrpides N."/>
            <person name="Mavromatis K."/>
            <person name="Ivanova N."/>
            <person name="Brettin T."/>
            <person name="Detter J.C."/>
            <person name="Han C."/>
            <person name="Larimer F."/>
            <person name="Land M."/>
            <person name="Hauser L."/>
            <person name="Markowitz V."/>
            <person name="Cheng J.-F."/>
            <person name="Hugenholtz P."/>
            <person name="Woyke T."/>
            <person name="Wu D."/>
            <person name="Tindall B."/>
            <person name="Pomrenke H."/>
            <person name="Brambilla E."/>
            <person name="Klenk H.-P."/>
            <person name="Eisen J.A."/>
        </authorList>
    </citation>
    <scope>NUCLEOTIDE SEQUENCE [LARGE SCALE GENOMIC DNA]</scope>
    <source>
        <strain evidence="4">ATCC BAA-1392 / DSM 18658 / VKM B-2454 / MOB10</strain>
    </source>
</reference>
<accession>L0D701</accession>
<dbReference type="Proteomes" id="UP000010798">
    <property type="component" value="Chromosome"/>
</dbReference>
<dbReference type="GO" id="GO:0016491">
    <property type="term" value="F:oxidoreductase activity"/>
    <property type="evidence" value="ECO:0007669"/>
    <property type="project" value="UniProtKB-KW"/>
</dbReference>
<dbReference type="RefSeq" id="WP_015243798.1">
    <property type="nucleotide sequence ID" value="NC_019892.1"/>
</dbReference>
<dbReference type="PRINTS" id="PR00081">
    <property type="entry name" value="GDHRDH"/>
</dbReference>
<proteinExistence type="inferred from homology"/>
<keyword evidence="4" id="KW-1185">Reference proteome</keyword>
<protein>
    <submittedName>
        <fullName evidence="3">RmlD-like substrate binding protein</fullName>
    </submittedName>
</protein>
<dbReference type="HOGENOM" id="CLU_091006_0_0_0"/>
<evidence type="ECO:0000313" key="4">
    <source>
        <dbReference type="Proteomes" id="UP000010798"/>
    </source>
</evidence>
<dbReference type="SUPFAM" id="SSF51735">
    <property type="entry name" value="NAD(P)-binding Rossmann-fold domains"/>
    <property type="match status" value="1"/>
</dbReference>
<keyword evidence="2" id="KW-0560">Oxidoreductase</keyword>
<gene>
    <name evidence="3" type="ordered locus">Sinac_0156</name>
</gene>
<dbReference type="Pfam" id="PF13561">
    <property type="entry name" value="adh_short_C2"/>
    <property type="match status" value="1"/>
</dbReference>
<dbReference type="CDD" id="cd11731">
    <property type="entry name" value="Lin1944_like_SDR_c"/>
    <property type="match status" value="1"/>
</dbReference>
<dbReference type="PANTHER" id="PTHR43477:SF1">
    <property type="entry name" value="DIHYDROANTICAPSIN 7-DEHYDROGENASE"/>
    <property type="match status" value="1"/>
</dbReference>
<comment type="similarity">
    <text evidence="1">Belongs to the short-chain dehydrogenases/reductases (SDR) family.</text>
</comment>
<sequence length="213" mass="22255">MMKGNQAVRWRVLLVGATGTLGRAIAAELGARHEIIRAGRTSGDLRLDLSDAASIRDALAQVGEFDAVVSAAGHVEFAPLEDFQAAAIGESRHTLGLTSKLLGQVNLALAARDHLRDGGSITLTTGITLEQPIVGGSSASMVNGALEGFVRAAAIELPRGLRINAVSPNLLVEASPAIQALFPGFEPVPAARAALAFRRSVEGRQTGQVYRVF</sequence>
<dbReference type="PANTHER" id="PTHR43477">
    <property type="entry name" value="DIHYDROANTICAPSIN 7-DEHYDROGENASE"/>
    <property type="match status" value="1"/>
</dbReference>
<dbReference type="AlphaFoldDB" id="L0D701"/>
<evidence type="ECO:0000313" key="3">
    <source>
        <dbReference type="EMBL" id="AGA24613.1"/>
    </source>
</evidence>
<evidence type="ECO:0000256" key="1">
    <source>
        <dbReference type="ARBA" id="ARBA00006484"/>
    </source>
</evidence>